<dbReference type="Pfam" id="PF13229">
    <property type="entry name" value="Beta_helix"/>
    <property type="match status" value="1"/>
</dbReference>
<dbReference type="InterPro" id="IPR011050">
    <property type="entry name" value="Pectin_lyase_fold/virulence"/>
</dbReference>
<dbReference type="SMART" id="SM00710">
    <property type="entry name" value="PbH1"/>
    <property type="match status" value="8"/>
</dbReference>
<proteinExistence type="predicted"/>
<sequence length="418" mass="45251">MKRHLFFLLVTAVSWTACGDEPQGTAVMDAATLVTDLQERLINAQDGEEILLPEGKFDFQRELSLADLSGITIKGAGKGKTVLSFKGQIEGAQGMLIKNVKEVTLEGFSVHDSKGDAIKVQGCENVIMRDLEASWTGGKSASNGAYGLYPVSSTNVLMEKCEVSYAMDAGIYVGQSRNVVVRDNYVHNNVAGLEIENTITGEVYNNLAKNNAGGMLIFDMPDLPQANGDKIKFYNNTMEDNNGENFAPEGMVVSSIPPGSGMIIMAHSNIEMHDNVIRNHKTLGIAVNSWLFTGLPYESEAYDPFCSNIHIHDNEISGNAGPPDNTTDYGKLLTAVLGGQSVDIVTDGIFKPTETDETGRPAGYCIRNNGEVRFVNLNAGLGAEPEAIAGNMNNDMSLFDCELEDFDTSAHDEWLAQE</sequence>
<comment type="caution">
    <text evidence="2">The sequence shown here is derived from an EMBL/GenBank/DDBJ whole genome shotgun (WGS) entry which is preliminary data.</text>
</comment>
<dbReference type="RefSeq" id="WP_099152855.1">
    <property type="nucleotide sequence ID" value="NZ_PDUD01000029.1"/>
</dbReference>
<dbReference type="NCBIfam" id="TIGR03805">
    <property type="entry name" value="beta_helix_1"/>
    <property type="match status" value="1"/>
</dbReference>
<protein>
    <recommendedName>
        <fullName evidence="1">Right handed beta helix domain-containing protein</fullName>
    </recommendedName>
</protein>
<dbReference type="NCBIfam" id="TIGR03804">
    <property type="entry name" value="para_beta_helix"/>
    <property type="match status" value="1"/>
</dbReference>
<dbReference type="SUPFAM" id="SSF51126">
    <property type="entry name" value="Pectin lyase-like"/>
    <property type="match status" value="1"/>
</dbReference>
<name>A0A2D0N5L6_FLAN2</name>
<dbReference type="InterPro" id="IPR006626">
    <property type="entry name" value="PbH1"/>
</dbReference>
<dbReference type="OrthoDB" id="338827at2"/>
<dbReference type="Proteomes" id="UP000223913">
    <property type="component" value="Unassembled WGS sequence"/>
</dbReference>
<evidence type="ECO:0000259" key="1">
    <source>
        <dbReference type="Pfam" id="PF13229"/>
    </source>
</evidence>
<dbReference type="AlphaFoldDB" id="A0A2D0N5L6"/>
<dbReference type="PROSITE" id="PS51257">
    <property type="entry name" value="PROKAR_LIPOPROTEIN"/>
    <property type="match status" value="1"/>
</dbReference>
<organism evidence="2 3">
    <name type="scientific">Flavilitoribacter nigricans (strain ATCC 23147 / DSM 23189 / NBRC 102662 / NCIMB 1420 / SS-2)</name>
    <name type="common">Lewinella nigricans</name>
    <dbReference type="NCBI Taxonomy" id="1122177"/>
    <lineage>
        <taxon>Bacteria</taxon>
        <taxon>Pseudomonadati</taxon>
        <taxon>Bacteroidota</taxon>
        <taxon>Saprospiria</taxon>
        <taxon>Saprospirales</taxon>
        <taxon>Lewinellaceae</taxon>
        <taxon>Flavilitoribacter</taxon>
    </lineage>
</organism>
<reference evidence="2 3" key="1">
    <citation type="submission" date="2017-10" db="EMBL/GenBank/DDBJ databases">
        <title>The draft genome sequence of Lewinella nigricans NBRC 102662.</title>
        <authorList>
            <person name="Wang K."/>
        </authorList>
    </citation>
    <scope>NUCLEOTIDE SEQUENCE [LARGE SCALE GENOMIC DNA]</scope>
    <source>
        <strain evidence="2 3">NBRC 102662</strain>
    </source>
</reference>
<evidence type="ECO:0000313" key="3">
    <source>
        <dbReference type="Proteomes" id="UP000223913"/>
    </source>
</evidence>
<evidence type="ECO:0000313" key="2">
    <source>
        <dbReference type="EMBL" id="PHN03822.1"/>
    </source>
</evidence>
<dbReference type="InterPro" id="IPR022442">
    <property type="entry name" value="SO_2930-like_dom"/>
</dbReference>
<gene>
    <name evidence="2" type="ORF">CRP01_25075</name>
</gene>
<keyword evidence="3" id="KW-1185">Reference proteome</keyword>
<dbReference type="InterPro" id="IPR012334">
    <property type="entry name" value="Pectin_lyas_fold"/>
</dbReference>
<dbReference type="InterPro" id="IPR039448">
    <property type="entry name" value="Beta_helix"/>
</dbReference>
<feature type="domain" description="Right handed beta helix" evidence="1">
    <location>
        <begin position="142"/>
        <end position="289"/>
    </location>
</feature>
<accession>A0A2D0N5L6</accession>
<dbReference type="EMBL" id="PDUD01000029">
    <property type="protein sequence ID" value="PHN03822.1"/>
    <property type="molecule type" value="Genomic_DNA"/>
</dbReference>
<dbReference type="InterPro" id="IPR022441">
    <property type="entry name" value="Para_beta_helix_rpt-2"/>
</dbReference>
<dbReference type="Gene3D" id="2.160.20.10">
    <property type="entry name" value="Single-stranded right-handed beta-helix, Pectin lyase-like"/>
    <property type="match status" value="1"/>
</dbReference>